<evidence type="ECO:0008006" key="3">
    <source>
        <dbReference type="Google" id="ProtNLM"/>
    </source>
</evidence>
<organism evidence="1 2">
    <name type="scientific">Ditylenchus destructor</name>
    <dbReference type="NCBI Taxonomy" id="166010"/>
    <lineage>
        <taxon>Eukaryota</taxon>
        <taxon>Metazoa</taxon>
        <taxon>Ecdysozoa</taxon>
        <taxon>Nematoda</taxon>
        <taxon>Chromadorea</taxon>
        <taxon>Rhabditida</taxon>
        <taxon>Tylenchina</taxon>
        <taxon>Tylenchomorpha</taxon>
        <taxon>Sphaerularioidea</taxon>
        <taxon>Anguinidae</taxon>
        <taxon>Anguininae</taxon>
        <taxon>Ditylenchus</taxon>
    </lineage>
</organism>
<dbReference type="AlphaFoldDB" id="A0AAD4QS49"/>
<reference evidence="1" key="1">
    <citation type="submission" date="2022-01" db="EMBL/GenBank/DDBJ databases">
        <title>Genome Sequence Resource for Two Populations of Ditylenchus destructor, the Migratory Endoparasitic Phytonematode.</title>
        <authorList>
            <person name="Zhang H."/>
            <person name="Lin R."/>
            <person name="Xie B."/>
        </authorList>
    </citation>
    <scope>NUCLEOTIDE SEQUENCE</scope>
    <source>
        <strain evidence="1">BazhouSP</strain>
    </source>
</reference>
<comment type="caution">
    <text evidence="1">The sequence shown here is derived from an EMBL/GenBank/DDBJ whole genome shotgun (WGS) entry which is preliminary data.</text>
</comment>
<keyword evidence="2" id="KW-1185">Reference proteome</keyword>
<dbReference type="Proteomes" id="UP001201812">
    <property type="component" value="Unassembled WGS sequence"/>
</dbReference>
<protein>
    <recommendedName>
        <fullName evidence="3">SprT-like domain-containing protein</fullName>
    </recommendedName>
</protein>
<evidence type="ECO:0000313" key="1">
    <source>
        <dbReference type="EMBL" id="KAI1694970.1"/>
    </source>
</evidence>
<accession>A0AAD4QS49</accession>
<sequence>MARNYRSMSLPNDTIDEVLEKLWKLETCDEGESANTFFGKRDYTNFFPTSSALEDTARELLKFYNLHTFVGLPGEDSFYVKFSSGPEGKTLAFTEAEGDPKDDDFALLGIEVTDRFLDPNLTRYKSLLRVFIHEIVHAICMSARLSHVDNGQHKEDFQRVRIQLERITGVDLSPH</sequence>
<gene>
    <name evidence="1" type="ORF">DdX_19825</name>
</gene>
<dbReference type="EMBL" id="JAKKPZ010000453">
    <property type="protein sequence ID" value="KAI1694970.1"/>
    <property type="molecule type" value="Genomic_DNA"/>
</dbReference>
<proteinExistence type="predicted"/>
<evidence type="ECO:0000313" key="2">
    <source>
        <dbReference type="Proteomes" id="UP001201812"/>
    </source>
</evidence>
<name>A0AAD4QS49_9BILA</name>